<accession>A0A059EXJ1</accession>
<protein>
    <submittedName>
        <fullName evidence="1">Uncharacterized protein</fullName>
    </submittedName>
</protein>
<dbReference type="VEuPathDB" id="MicrosporidiaDB:H312_03161"/>
<reference evidence="1 2" key="2">
    <citation type="submission" date="2014-03" db="EMBL/GenBank/DDBJ databases">
        <title>The Genome Sequence of Anncaliia algerae insect isolate PRA339.</title>
        <authorList>
            <consortium name="The Broad Institute Genome Sequencing Platform"/>
            <consortium name="The Broad Institute Genome Sequencing Center for Infectious Disease"/>
            <person name="Cuomo C."/>
            <person name="Becnel J."/>
            <person name="Sanscrainte N."/>
            <person name="Walker B."/>
            <person name="Young S.K."/>
            <person name="Zeng Q."/>
            <person name="Gargeya S."/>
            <person name="Fitzgerald M."/>
            <person name="Haas B."/>
            <person name="Abouelleil A."/>
            <person name="Alvarado L."/>
            <person name="Arachchi H.M."/>
            <person name="Berlin A.M."/>
            <person name="Chapman S.B."/>
            <person name="Dewar J."/>
            <person name="Goldberg J."/>
            <person name="Griggs A."/>
            <person name="Gujja S."/>
            <person name="Hansen M."/>
            <person name="Howarth C."/>
            <person name="Imamovic A."/>
            <person name="Larimer J."/>
            <person name="McCowan C."/>
            <person name="Murphy C."/>
            <person name="Neiman D."/>
            <person name="Pearson M."/>
            <person name="Priest M."/>
            <person name="Roberts A."/>
            <person name="Saif S."/>
            <person name="Shea T."/>
            <person name="Sisk P."/>
            <person name="Sykes S."/>
            <person name="Wortman J."/>
            <person name="Nusbaum C."/>
            <person name="Birren B."/>
        </authorList>
    </citation>
    <scope>NUCLEOTIDE SEQUENCE [LARGE SCALE GENOMIC DNA]</scope>
    <source>
        <strain evidence="1 2">PRA339</strain>
    </source>
</reference>
<gene>
    <name evidence="1" type="ORF">H312_03161</name>
</gene>
<reference evidence="2" key="1">
    <citation type="submission" date="2013-02" db="EMBL/GenBank/DDBJ databases">
        <authorList>
            <consortium name="The Broad Institute Genome Sequencing Platform"/>
            <person name="Cuomo C."/>
            <person name="Becnel J."/>
            <person name="Sanscrainte N."/>
            <person name="Walker B."/>
            <person name="Young S.K."/>
            <person name="Zeng Q."/>
            <person name="Gargeya S."/>
            <person name="Fitzgerald M."/>
            <person name="Haas B."/>
            <person name="Abouelleil A."/>
            <person name="Alvarado L."/>
            <person name="Arachchi H.M."/>
            <person name="Berlin A.M."/>
            <person name="Chapman S.B."/>
            <person name="Dewar J."/>
            <person name="Goldberg J."/>
            <person name="Griggs A."/>
            <person name="Gujja S."/>
            <person name="Hansen M."/>
            <person name="Howarth C."/>
            <person name="Imamovic A."/>
            <person name="Larimer J."/>
            <person name="McCowan C."/>
            <person name="Murphy C."/>
            <person name="Neiman D."/>
            <person name="Pearson M."/>
            <person name="Priest M."/>
            <person name="Roberts A."/>
            <person name="Saif S."/>
            <person name="Shea T."/>
            <person name="Sisk P."/>
            <person name="Sykes S."/>
            <person name="Wortman J."/>
            <person name="Nusbaum C."/>
            <person name="Birren B."/>
        </authorList>
    </citation>
    <scope>NUCLEOTIDE SEQUENCE [LARGE SCALE GENOMIC DNA]</scope>
    <source>
        <strain evidence="2">PRA339</strain>
    </source>
</reference>
<dbReference type="HOGENOM" id="CLU_760692_0_0_1"/>
<proteinExistence type="predicted"/>
<sequence>MLLATREENDIKIYKGNISEDYTHIKTFQLPPDSESYFIDIYDTLFYMLKNNLYKISNAMQINAKPINKMMQLNLDNCTAIYYKSGYSLFIIRVYANHCEETEIISLKNDFNFFVNEKEIVFIWHKTSLIIFIDNTMHKATVNFVIKDIKPTTEQKIIIISEEWNIYLYDYILLKIIGGIKAISSKIVAYDSLSTCNMFILCTSSAIYALDVFNKKKTAEIQFSGISSIKLYSQDILIIHSDKIYEFNLKTNESRKITQSNVRSFIIYNSNEAFGYKESINKPELNMSDIMQKNDNISYIDEEEIHNGILIDNNITDNERINEIIETKILNLKSEVFKVFFRIQDELDALKERVSNLEKKIDKN</sequence>
<organism evidence="1 2">
    <name type="scientific">Anncaliia algerae PRA339</name>
    <dbReference type="NCBI Taxonomy" id="1288291"/>
    <lineage>
        <taxon>Eukaryota</taxon>
        <taxon>Fungi</taxon>
        <taxon>Fungi incertae sedis</taxon>
        <taxon>Microsporidia</taxon>
        <taxon>Tubulinosematoidea</taxon>
        <taxon>Tubulinosematidae</taxon>
        <taxon>Anncaliia</taxon>
    </lineage>
</organism>
<dbReference type="EMBL" id="KK365274">
    <property type="protein sequence ID" value="KCZ79446.1"/>
    <property type="molecule type" value="Genomic_DNA"/>
</dbReference>
<dbReference type="OrthoDB" id="10565295at2759"/>
<keyword evidence="2" id="KW-1185">Reference proteome</keyword>
<evidence type="ECO:0000313" key="1">
    <source>
        <dbReference type="EMBL" id="KCZ79446.1"/>
    </source>
</evidence>
<evidence type="ECO:0000313" key="2">
    <source>
        <dbReference type="Proteomes" id="UP000030655"/>
    </source>
</evidence>
<name>A0A059EXJ1_9MICR</name>
<dbReference type="AlphaFoldDB" id="A0A059EXJ1"/>
<dbReference type="Proteomes" id="UP000030655">
    <property type="component" value="Unassembled WGS sequence"/>
</dbReference>